<feature type="chain" id="PRO_5014632881" description="Transglycosylase SLT domain-containing protein" evidence="1">
    <location>
        <begin position="20"/>
        <end position="200"/>
    </location>
</feature>
<dbReference type="Proteomes" id="UP000234328">
    <property type="component" value="Unassembled WGS sequence"/>
</dbReference>
<organism evidence="3 4">
    <name type="scientific">Pollutimonas nitritireducens</name>
    <dbReference type="NCBI Taxonomy" id="2045209"/>
    <lineage>
        <taxon>Bacteria</taxon>
        <taxon>Pseudomonadati</taxon>
        <taxon>Pseudomonadota</taxon>
        <taxon>Betaproteobacteria</taxon>
        <taxon>Burkholderiales</taxon>
        <taxon>Alcaligenaceae</taxon>
        <taxon>Pollutimonas</taxon>
    </lineage>
</organism>
<dbReference type="AlphaFoldDB" id="A0A2N4UF22"/>
<evidence type="ECO:0000313" key="4">
    <source>
        <dbReference type="Proteomes" id="UP000234328"/>
    </source>
</evidence>
<protein>
    <recommendedName>
        <fullName evidence="2">Transglycosylase SLT domain-containing protein</fullName>
    </recommendedName>
</protein>
<dbReference type="Gene3D" id="1.10.530.10">
    <property type="match status" value="1"/>
</dbReference>
<dbReference type="Pfam" id="PF19489">
    <property type="entry name" value="SLT_4"/>
    <property type="match status" value="1"/>
</dbReference>
<evidence type="ECO:0000259" key="2">
    <source>
        <dbReference type="Pfam" id="PF19489"/>
    </source>
</evidence>
<dbReference type="InterPro" id="IPR045795">
    <property type="entry name" value="SLT_4"/>
</dbReference>
<dbReference type="SUPFAM" id="SSF53955">
    <property type="entry name" value="Lysozyme-like"/>
    <property type="match status" value="1"/>
</dbReference>
<feature type="signal peptide" evidence="1">
    <location>
        <begin position="1"/>
        <end position="19"/>
    </location>
</feature>
<keyword evidence="4" id="KW-1185">Reference proteome</keyword>
<proteinExistence type="predicted"/>
<accession>A0A2N4UF22</accession>
<feature type="domain" description="Transglycosylase SLT" evidence="2">
    <location>
        <begin position="5"/>
        <end position="187"/>
    </location>
</feature>
<name>A0A2N4UF22_9BURK</name>
<comment type="caution">
    <text evidence="3">The sequence shown here is derived from an EMBL/GenBank/DDBJ whole genome shotgun (WGS) entry which is preliminary data.</text>
</comment>
<dbReference type="CDD" id="cd00442">
    <property type="entry name" value="Lyz-like"/>
    <property type="match status" value="1"/>
</dbReference>
<dbReference type="RefSeq" id="WP_102070330.1">
    <property type="nucleotide sequence ID" value="NZ_PDNV01000007.1"/>
</dbReference>
<evidence type="ECO:0000313" key="3">
    <source>
        <dbReference type="EMBL" id="PLC53607.1"/>
    </source>
</evidence>
<sequence length="200" mass="23345">MRGIVYLLPLFWLTGCATAPPSDPENLCAIFREKPEWHKAALKMRDKWGVPPQIPMAMMYQESSFREDALPPRDFLLGFIPWGRVSSAYGYAQAKDETWDDYRQEAGSWLASRDDFDDAMDFMGWYISKTQRLNGVSKWDAYGQYLNYHEGWTGYRNRSHDGKPWLKRVSTLVNQRAERFGAQYKRCEGDLNRGGLFGWF</sequence>
<dbReference type="InterPro" id="IPR023346">
    <property type="entry name" value="Lysozyme-like_dom_sf"/>
</dbReference>
<dbReference type="EMBL" id="PDNV01000007">
    <property type="protein sequence ID" value="PLC53607.1"/>
    <property type="molecule type" value="Genomic_DNA"/>
</dbReference>
<keyword evidence="1" id="KW-0732">Signal</keyword>
<gene>
    <name evidence="3" type="ORF">CR155_12375</name>
</gene>
<dbReference type="PROSITE" id="PS51257">
    <property type="entry name" value="PROKAR_LIPOPROTEIN"/>
    <property type="match status" value="1"/>
</dbReference>
<evidence type="ECO:0000256" key="1">
    <source>
        <dbReference type="SAM" id="SignalP"/>
    </source>
</evidence>
<reference evidence="3 4" key="1">
    <citation type="submission" date="2017-10" db="EMBL/GenBank/DDBJ databases">
        <title>Two draft genome sequences of Pusillimonas sp. strains isolated from a nitrate- and radionuclide-contaminated groundwater in Russia.</title>
        <authorList>
            <person name="Grouzdev D.S."/>
            <person name="Tourova T.P."/>
            <person name="Goeva M.A."/>
            <person name="Babich T.L."/>
            <person name="Sokolova D.S."/>
            <person name="Abdullin R."/>
            <person name="Poltaraus A.B."/>
            <person name="Toshchakov S.V."/>
            <person name="Nazina T.N."/>
        </authorList>
    </citation>
    <scope>NUCLEOTIDE SEQUENCE [LARGE SCALE GENOMIC DNA]</scope>
    <source>
        <strain evidence="3 4">JR1/69-2-13</strain>
    </source>
</reference>
<dbReference type="OrthoDB" id="9789144at2"/>